<name>A0A8S5SWS7_9CAUD</name>
<accession>A0A8S5SWS7</accession>
<dbReference type="EMBL" id="BK032693">
    <property type="protein sequence ID" value="DAF55540.1"/>
    <property type="molecule type" value="Genomic_DNA"/>
</dbReference>
<feature type="compositionally biased region" description="Basic and acidic residues" evidence="1">
    <location>
        <begin position="14"/>
        <end position="24"/>
    </location>
</feature>
<feature type="compositionally biased region" description="Basic residues" evidence="1">
    <location>
        <begin position="1"/>
        <end position="13"/>
    </location>
</feature>
<organism evidence="2">
    <name type="scientific">Myoviridae sp. ctLYp5</name>
    <dbReference type="NCBI Taxonomy" id="2827680"/>
    <lineage>
        <taxon>Viruses</taxon>
        <taxon>Duplodnaviria</taxon>
        <taxon>Heunggongvirae</taxon>
        <taxon>Uroviricota</taxon>
        <taxon>Caudoviricetes</taxon>
    </lineage>
</organism>
<sequence>METKKCNKCRKSKPLSEMDRRRDKKTGEFKYLSCCKACKAEYQNQYIRENRDEVNRKQRERTARIRKEKRKEQEKHEPCKPVYVEPKSRVCKCCKQEKPISEFYQKYQNSDGAWVYYWQCKECKREAYRAKHGVKPVPTPPKPSVWDLTVMPKISVVDTVQIANEAFPLLSNQYWKAGEAKSIYKQFGMEWSYL</sequence>
<feature type="region of interest" description="Disordered" evidence="1">
    <location>
        <begin position="49"/>
        <end position="71"/>
    </location>
</feature>
<proteinExistence type="predicted"/>
<protein>
    <submittedName>
        <fullName evidence="2">Stc1 domain</fullName>
    </submittedName>
</protein>
<evidence type="ECO:0000256" key="1">
    <source>
        <dbReference type="SAM" id="MobiDB-lite"/>
    </source>
</evidence>
<reference evidence="2" key="1">
    <citation type="journal article" date="2021" name="Proc. Natl. Acad. Sci. U.S.A.">
        <title>A Catalog of Tens of Thousands of Viruses from Human Metagenomes Reveals Hidden Associations with Chronic Diseases.</title>
        <authorList>
            <person name="Tisza M.J."/>
            <person name="Buck C.B."/>
        </authorList>
    </citation>
    <scope>NUCLEOTIDE SEQUENCE</scope>
    <source>
        <strain evidence="2">CtLYp5</strain>
    </source>
</reference>
<evidence type="ECO:0000313" key="2">
    <source>
        <dbReference type="EMBL" id="DAF55540.1"/>
    </source>
</evidence>
<feature type="region of interest" description="Disordered" evidence="1">
    <location>
        <begin position="1"/>
        <end position="24"/>
    </location>
</feature>